<keyword evidence="4 6" id="KW-1133">Transmembrane helix</keyword>
<evidence type="ECO:0000256" key="3">
    <source>
        <dbReference type="ARBA" id="ARBA00022692"/>
    </source>
</evidence>
<reference evidence="7 8" key="1">
    <citation type="submission" date="2018-11" db="EMBL/GenBank/DDBJ databases">
        <title>The draft genome sequence of Amphritea balenae JAMM 1525T.</title>
        <authorList>
            <person name="Fang Z."/>
            <person name="Zhang Y."/>
            <person name="Han X."/>
        </authorList>
    </citation>
    <scope>NUCLEOTIDE SEQUENCE [LARGE SCALE GENOMIC DNA]</scope>
    <source>
        <strain evidence="7 8">JAMM 1525</strain>
    </source>
</reference>
<organism evidence="7 8">
    <name type="scientific">Amphritea balenae</name>
    <dbReference type="NCBI Taxonomy" id="452629"/>
    <lineage>
        <taxon>Bacteria</taxon>
        <taxon>Pseudomonadati</taxon>
        <taxon>Pseudomonadota</taxon>
        <taxon>Gammaproteobacteria</taxon>
        <taxon>Oceanospirillales</taxon>
        <taxon>Oceanospirillaceae</taxon>
        <taxon>Amphritea</taxon>
    </lineage>
</organism>
<sequence length="215" mass="23021">MADLSDDSGLRLLLMLESLITLGLAAVFLIGAPGPAAMALAATGADHKLHKGLPLIYGLIAGVLLTGLLTSIGMLALLERWPESRLIMQLAGGLFILIMALKMLRLPVADDSTEAKVHFGFRSGILMNILNPKAYATFMVLITKFMPPIASKLLSVMVLEMVSLVATVMVTFGWLLFGGVLGRFISTAAGRKKMQVIFACLMIIFILPVLIAIPD</sequence>
<evidence type="ECO:0000256" key="5">
    <source>
        <dbReference type="ARBA" id="ARBA00023136"/>
    </source>
</evidence>
<comment type="subcellular location">
    <subcellularLocation>
        <location evidence="1">Cell membrane</location>
        <topology evidence="1">Multi-pass membrane protein</topology>
    </subcellularLocation>
</comment>
<feature type="transmembrane region" description="Helical" evidence="6">
    <location>
        <begin position="162"/>
        <end position="184"/>
    </location>
</feature>
<dbReference type="GO" id="GO:0005886">
    <property type="term" value="C:plasma membrane"/>
    <property type="evidence" value="ECO:0007669"/>
    <property type="project" value="UniProtKB-SubCell"/>
</dbReference>
<keyword evidence="8" id="KW-1185">Reference proteome</keyword>
<protein>
    <recommendedName>
        <fullName evidence="9">LysE family translocator</fullName>
    </recommendedName>
</protein>
<evidence type="ECO:0000256" key="6">
    <source>
        <dbReference type="SAM" id="Phobius"/>
    </source>
</evidence>
<feature type="transmembrane region" description="Helical" evidence="6">
    <location>
        <begin position="20"/>
        <end position="43"/>
    </location>
</feature>
<dbReference type="AlphaFoldDB" id="A0A3P1SQC6"/>
<evidence type="ECO:0000256" key="4">
    <source>
        <dbReference type="ARBA" id="ARBA00022989"/>
    </source>
</evidence>
<accession>A0A3P1SQC6</accession>
<dbReference type="GO" id="GO:0015171">
    <property type="term" value="F:amino acid transmembrane transporter activity"/>
    <property type="evidence" value="ECO:0007669"/>
    <property type="project" value="TreeGrafter"/>
</dbReference>
<evidence type="ECO:0000313" key="7">
    <source>
        <dbReference type="EMBL" id="RRC99388.1"/>
    </source>
</evidence>
<comment type="caution">
    <text evidence="7">The sequence shown here is derived from an EMBL/GenBank/DDBJ whole genome shotgun (WGS) entry which is preliminary data.</text>
</comment>
<feature type="transmembrane region" description="Helical" evidence="6">
    <location>
        <begin position="125"/>
        <end position="142"/>
    </location>
</feature>
<dbReference type="Pfam" id="PF01810">
    <property type="entry name" value="LysE"/>
    <property type="match status" value="1"/>
</dbReference>
<keyword evidence="2" id="KW-1003">Cell membrane</keyword>
<dbReference type="PANTHER" id="PTHR30086:SF20">
    <property type="entry name" value="ARGININE EXPORTER PROTEIN ARGO-RELATED"/>
    <property type="match status" value="1"/>
</dbReference>
<evidence type="ECO:0000313" key="8">
    <source>
        <dbReference type="Proteomes" id="UP000267535"/>
    </source>
</evidence>
<keyword evidence="3 6" id="KW-0812">Transmembrane</keyword>
<dbReference type="RefSeq" id="WP_124926226.1">
    <property type="nucleotide sequence ID" value="NZ_BMOH01000004.1"/>
</dbReference>
<dbReference type="InterPro" id="IPR001123">
    <property type="entry name" value="LeuE-type"/>
</dbReference>
<feature type="transmembrane region" description="Helical" evidence="6">
    <location>
        <begin position="196"/>
        <end position="213"/>
    </location>
</feature>
<keyword evidence="5 6" id="KW-0472">Membrane</keyword>
<gene>
    <name evidence="7" type="ORF">EHS89_11135</name>
</gene>
<evidence type="ECO:0000256" key="1">
    <source>
        <dbReference type="ARBA" id="ARBA00004651"/>
    </source>
</evidence>
<evidence type="ECO:0008006" key="9">
    <source>
        <dbReference type="Google" id="ProtNLM"/>
    </source>
</evidence>
<feature type="transmembrane region" description="Helical" evidence="6">
    <location>
        <begin position="84"/>
        <end position="104"/>
    </location>
</feature>
<dbReference type="OrthoDB" id="9812084at2"/>
<name>A0A3P1SQC6_9GAMM</name>
<evidence type="ECO:0000256" key="2">
    <source>
        <dbReference type="ARBA" id="ARBA00022475"/>
    </source>
</evidence>
<proteinExistence type="predicted"/>
<dbReference type="Proteomes" id="UP000267535">
    <property type="component" value="Unassembled WGS sequence"/>
</dbReference>
<dbReference type="PANTHER" id="PTHR30086">
    <property type="entry name" value="ARGININE EXPORTER PROTEIN ARGO"/>
    <property type="match status" value="1"/>
</dbReference>
<dbReference type="EMBL" id="RQXV01000005">
    <property type="protein sequence ID" value="RRC99388.1"/>
    <property type="molecule type" value="Genomic_DNA"/>
</dbReference>
<feature type="transmembrane region" description="Helical" evidence="6">
    <location>
        <begin position="55"/>
        <end position="78"/>
    </location>
</feature>